<dbReference type="RefSeq" id="XP_006696210.1">
    <property type="nucleotide sequence ID" value="XM_006696147.1"/>
</dbReference>
<dbReference type="PANTHER" id="PTHR38790">
    <property type="entry name" value="2EXR DOMAIN-CONTAINING PROTEIN-RELATED"/>
    <property type="match status" value="1"/>
</dbReference>
<gene>
    <name evidence="2" type="ORF">CTHT_0058910</name>
</gene>
<dbReference type="HOGENOM" id="CLU_053751_0_0_1"/>
<dbReference type="eggNOG" id="ENOG502T15A">
    <property type="taxonomic scope" value="Eukaryota"/>
</dbReference>
<feature type="compositionally biased region" description="Polar residues" evidence="1">
    <location>
        <begin position="80"/>
        <end position="91"/>
    </location>
</feature>
<evidence type="ECO:0000256" key="1">
    <source>
        <dbReference type="SAM" id="MobiDB-lite"/>
    </source>
</evidence>
<dbReference type="AlphaFoldDB" id="G0SCZ4"/>
<accession>G0SCZ4</accession>
<keyword evidence="3" id="KW-1185">Reference proteome</keyword>
<protein>
    <submittedName>
        <fullName evidence="2">Uncharacterized protein</fullName>
    </submittedName>
</protein>
<feature type="region of interest" description="Disordered" evidence="1">
    <location>
        <begin position="70"/>
        <end position="91"/>
    </location>
</feature>
<proteinExistence type="predicted"/>
<dbReference type="PANTHER" id="PTHR38790:SF4">
    <property type="entry name" value="2EXR DOMAIN-CONTAINING PROTEIN"/>
    <property type="match status" value="1"/>
</dbReference>
<dbReference type="OrthoDB" id="5413827at2759"/>
<name>G0SCZ4_CHATD</name>
<evidence type="ECO:0000313" key="2">
    <source>
        <dbReference type="EMBL" id="EGS19265.1"/>
    </source>
</evidence>
<dbReference type="EMBL" id="GL988045">
    <property type="protein sequence ID" value="EGS19265.1"/>
    <property type="molecule type" value="Genomic_DNA"/>
</dbReference>
<sequence>MAIYTSPTSPAPNRPTTNCARRLTFLDLPPEIRLQIYCHLLSLTPLLPCSPSKGYPAPIPDRYEVAPILIPPSPADDDTSPQLPKSDQNNTNNQTALRLKSLLLLSPDRPQSYLPSSLLLTNRQIYLESRHLPFTTSEFIFLSCFGNSAGVAGARAFFKRLKPWQQEAVRWLRIEVCLGDLVGCNGGSNQEWGKIWRELCGMLLGLRGLRIRVGVSVLGREDRSDEETTKEKVKSRGDNYKGPLDRWVEEREREDERGMWRWVEEGLGRMPGLRQVEIEVWDDRPGWRKVGEEERVRFCGRVREVLNRGRGERGMVKVVCVRRVSSPPKGRELFSGGMVMPLVYDD</sequence>
<evidence type="ECO:0000313" key="3">
    <source>
        <dbReference type="Proteomes" id="UP000008066"/>
    </source>
</evidence>
<dbReference type="KEGG" id="cthr:CTHT_0058910"/>
<dbReference type="Proteomes" id="UP000008066">
    <property type="component" value="Unassembled WGS sequence"/>
</dbReference>
<organism evidence="3">
    <name type="scientific">Chaetomium thermophilum (strain DSM 1495 / CBS 144.50 / IMI 039719)</name>
    <name type="common">Thermochaetoides thermophila</name>
    <dbReference type="NCBI Taxonomy" id="759272"/>
    <lineage>
        <taxon>Eukaryota</taxon>
        <taxon>Fungi</taxon>
        <taxon>Dikarya</taxon>
        <taxon>Ascomycota</taxon>
        <taxon>Pezizomycotina</taxon>
        <taxon>Sordariomycetes</taxon>
        <taxon>Sordariomycetidae</taxon>
        <taxon>Sordariales</taxon>
        <taxon>Chaetomiaceae</taxon>
        <taxon>Thermochaetoides</taxon>
    </lineage>
</organism>
<reference evidence="2 3" key="1">
    <citation type="journal article" date="2011" name="Cell">
        <title>Insight into structure and assembly of the nuclear pore complex by utilizing the genome of a eukaryotic thermophile.</title>
        <authorList>
            <person name="Amlacher S."/>
            <person name="Sarges P."/>
            <person name="Flemming D."/>
            <person name="van Noort V."/>
            <person name="Kunze R."/>
            <person name="Devos D.P."/>
            <person name="Arumugam M."/>
            <person name="Bork P."/>
            <person name="Hurt E."/>
        </authorList>
    </citation>
    <scope>NUCLEOTIDE SEQUENCE [LARGE SCALE GENOMIC DNA]</scope>
    <source>
        <strain evidence="3">DSM 1495 / CBS 144.50 / IMI 039719</strain>
    </source>
</reference>
<dbReference type="OMA" id="RIYYWAY"/>
<dbReference type="GeneID" id="18259929"/>